<feature type="domain" description="FDX-ACB" evidence="18">
    <location>
        <begin position="724"/>
        <end position="817"/>
    </location>
</feature>
<dbReference type="PROSITE" id="PS51447">
    <property type="entry name" value="FDX_ACB"/>
    <property type="match status" value="1"/>
</dbReference>
<sequence length="817" mass="91173">MNISYKWLKDYINTDLTPQQLEGILTQTGLEIGGIEEVESVKGGLRGLVIGEVVTCEKHPNSDHLSKTTVNVGTGDLLPIVCGAPNVAAGQKVVVATVGTTLYSGEEEFVIKRAKIRGEESQGMICAEDEIGLGASHDGIMVLPTDAVVGTPANRYFNVESDYSIEVDLTPNRIDGASHIGVARDLAAYLKQEQDISYTKPSVDAFQVDDHSLEIPVEVKNPEACPRYAGVTLTGIEIKESPEWLQNRLKTIGLHPINNVVDITNYVLFETGQPLHAFDASEITGNKVVVQTLPAGTKFTTLDEVERELHEDDLMICNTEAGMCIGGVFGGIQSGVKETTTSIFLESACFDPVYIRKTARRHGLNTDASFRFERGTDPNGVLYALKRAALLIKEITGAKISSEIVDIYPEPIEDFKVDVSYANIKRLIGKDLGAERIKLILEGLEIKIEQETETGLSLSVPPYRVDVKREADVVEEILRIYGYNNVEIPSKVNASLQYSAPHDPVKIRNLMADMLTAQGFNEIWSNSLTKASYYENGQTLNDEHTVKLFNPLSNDLGVMRQTLLYGGLEAIAYNANRQNADLRLYEFGNCYFHNGTDLKADVMKNFREEEHLALFITGDKEKESWLSPQTASSFFQLKSYVENLLAKMGLKSENLNTEGFSNELLAEGVIYSTRNGKKIAEFGIVHPKLKKQFEIDNPVYYADLSMDNIILEQRNNKTLFSELPKYPAVRRDLALLLNKEVQFAQIRDLAFKVEKKLLRSVDLFDVYEGQGIPADKKSYAVSFSLRDDEKTLNDKQIDKIMQKLIFQFDRELDAKLR</sequence>
<evidence type="ECO:0000256" key="1">
    <source>
        <dbReference type="ARBA" id="ARBA00004496"/>
    </source>
</evidence>
<evidence type="ECO:0000259" key="18">
    <source>
        <dbReference type="PROSITE" id="PS51447"/>
    </source>
</evidence>
<evidence type="ECO:0000256" key="5">
    <source>
        <dbReference type="ARBA" id="ARBA00022555"/>
    </source>
</evidence>
<dbReference type="NCBIfam" id="TIGR00472">
    <property type="entry name" value="pheT_bact"/>
    <property type="match status" value="1"/>
</dbReference>
<organism evidence="20 21">
    <name type="scientific">Sunxiuqinia dokdonensis</name>
    <dbReference type="NCBI Taxonomy" id="1409788"/>
    <lineage>
        <taxon>Bacteria</taxon>
        <taxon>Pseudomonadati</taxon>
        <taxon>Bacteroidota</taxon>
        <taxon>Bacteroidia</taxon>
        <taxon>Marinilabiliales</taxon>
        <taxon>Prolixibacteraceae</taxon>
        <taxon>Sunxiuqinia</taxon>
    </lineage>
</organism>
<evidence type="ECO:0000259" key="19">
    <source>
        <dbReference type="PROSITE" id="PS51483"/>
    </source>
</evidence>
<evidence type="ECO:0000256" key="8">
    <source>
        <dbReference type="ARBA" id="ARBA00022741"/>
    </source>
</evidence>
<dbReference type="Pfam" id="PF03483">
    <property type="entry name" value="B3_4"/>
    <property type="match status" value="1"/>
</dbReference>
<evidence type="ECO:0000256" key="16">
    <source>
        <dbReference type="PROSITE-ProRule" id="PRU00209"/>
    </source>
</evidence>
<dbReference type="Pfam" id="PF03147">
    <property type="entry name" value="FDX-ACB"/>
    <property type="match status" value="1"/>
</dbReference>
<dbReference type="Gene3D" id="3.50.40.10">
    <property type="entry name" value="Phenylalanyl-trna Synthetase, Chain B, domain 3"/>
    <property type="match status" value="1"/>
</dbReference>
<dbReference type="InterPro" id="IPR004532">
    <property type="entry name" value="Phe-tRNA-ligase_IIc_bsu_bact"/>
</dbReference>
<dbReference type="SMART" id="SM00896">
    <property type="entry name" value="FDX-ACB"/>
    <property type="match status" value="1"/>
</dbReference>
<dbReference type="InterPro" id="IPR005121">
    <property type="entry name" value="Fdx_antiC-bd"/>
</dbReference>
<dbReference type="SUPFAM" id="SSF50249">
    <property type="entry name" value="Nucleic acid-binding proteins"/>
    <property type="match status" value="1"/>
</dbReference>
<gene>
    <name evidence="15" type="primary">pheT</name>
    <name evidence="20" type="ORF">NC99_43990</name>
</gene>
<accession>A0A0L8V2Q8</accession>
<comment type="cofactor">
    <cofactor evidence="15">
        <name>Mg(2+)</name>
        <dbReference type="ChEBI" id="CHEBI:18420"/>
    </cofactor>
    <text evidence="15">Binds 2 magnesium ions per tetramer.</text>
</comment>
<dbReference type="Gene3D" id="3.30.56.10">
    <property type="match status" value="2"/>
</dbReference>
<feature type="binding site" evidence="15">
    <location>
        <position position="472"/>
    </location>
    <ligand>
        <name>Mg(2+)</name>
        <dbReference type="ChEBI" id="CHEBI:18420"/>
        <note>shared with alpha subunit</note>
    </ligand>
</feature>
<feature type="domain" description="B5" evidence="19">
    <location>
        <begin position="412"/>
        <end position="488"/>
    </location>
</feature>
<keyword evidence="21" id="KW-1185">Reference proteome</keyword>
<evidence type="ECO:0000256" key="7">
    <source>
        <dbReference type="ARBA" id="ARBA00022723"/>
    </source>
</evidence>
<keyword evidence="11 16" id="KW-0694">RNA-binding</keyword>
<dbReference type="HAMAP" id="MF_00283">
    <property type="entry name" value="Phe_tRNA_synth_beta1"/>
    <property type="match status" value="1"/>
</dbReference>
<dbReference type="InterPro" id="IPR041616">
    <property type="entry name" value="PheRS_beta_core"/>
</dbReference>
<dbReference type="SUPFAM" id="SSF46955">
    <property type="entry name" value="Putative DNA-binding domain"/>
    <property type="match status" value="1"/>
</dbReference>
<keyword evidence="9 15" id="KW-0067">ATP-binding</keyword>
<evidence type="ECO:0000256" key="11">
    <source>
        <dbReference type="ARBA" id="ARBA00022884"/>
    </source>
</evidence>
<dbReference type="EC" id="6.1.1.20" evidence="15"/>
<evidence type="ECO:0000256" key="4">
    <source>
        <dbReference type="ARBA" id="ARBA00022490"/>
    </source>
</evidence>
<evidence type="ECO:0000256" key="10">
    <source>
        <dbReference type="ARBA" id="ARBA00022842"/>
    </source>
</evidence>
<comment type="subcellular location">
    <subcellularLocation>
        <location evidence="1 15">Cytoplasm</location>
    </subcellularLocation>
</comment>
<dbReference type="PROSITE" id="PS51483">
    <property type="entry name" value="B5"/>
    <property type="match status" value="1"/>
</dbReference>
<dbReference type="CDD" id="cd02796">
    <property type="entry name" value="tRNA_bind_bactPheRS"/>
    <property type="match status" value="1"/>
</dbReference>
<keyword evidence="7 15" id="KW-0479">Metal-binding</keyword>
<evidence type="ECO:0000256" key="6">
    <source>
        <dbReference type="ARBA" id="ARBA00022598"/>
    </source>
</evidence>
<evidence type="ECO:0000256" key="3">
    <source>
        <dbReference type="ARBA" id="ARBA00011209"/>
    </source>
</evidence>
<dbReference type="SUPFAM" id="SSF55681">
    <property type="entry name" value="Class II aaRS and biotin synthetases"/>
    <property type="match status" value="1"/>
</dbReference>
<keyword evidence="8 15" id="KW-0547">Nucleotide-binding</keyword>
<dbReference type="RefSeq" id="WP_053188347.1">
    <property type="nucleotide sequence ID" value="NZ_LGIA01000211.1"/>
</dbReference>
<protein>
    <recommendedName>
        <fullName evidence="15">Phenylalanine--tRNA ligase beta subunit</fullName>
        <ecNumber evidence="15">6.1.1.20</ecNumber>
    </recommendedName>
    <alternativeName>
        <fullName evidence="15">Phenylalanyl-tRNA synthetase beta subunit</fullName>
        <shortName evidence="15">PheRS</shortName>
    </alternativeName>
</protein>
<proteinExistence type="inferred from homology"/>
<dbReference type="Gene3D" id="3.30.930.10">
    <property type="entry name" value="Bira Bifunctional Protein, Domain 2"/>
    <property type="match status" value="1"/>
</dbReference>
<keyword evidence="5 16" id="KW-0820">tRNA-binding</keyword>
<dbReference type="PANTHER" id="PTHR10947">
    <property type="entry name" value="PHENYLALANYL-TRNA SYNTHETASE BETA CHAIN AND LEUCINE-RICH REPEAT-CONTAINING PROTEIN 47"/>
    <property type="match status" value="1"/>
</dbReference>
<evidence type="ECO:0000313" key="21">
    <source>
        <dbReference type="Proteomes" id="UP000036958"/>
    </source>
</evidence>
<dbReference type="InterPro" id="IPR036690">
    <property type="entry name" value="Fdx_antiC-bd_sf"/>
</dbReference>
<feature type="domain" description="TRNA-binding" evidence="17">
    <location>
        <begin position="42"/>
        <end position="154"/>
    </location>
</feature>
<evidence type="ECO:0000256" key="14">
    <source>
        <dbReference type="ARBA" id="ARBA00049255"/>
    </source>
</evidence>
<evidence type="ECO:0000256" key="12">
    <source>
        <dbReference type="ARBA" id="ARBA00022917"/>
    </source>
</evidence>
<evidence type="ECO:0000256" key="15">
    <source>
        <dbReference type="HAMAP-Rule" id="MF_00283"/>
    </source>
</evidence>
<dbReference type="SMART" id="SM00873">
    <property type="entry name" value="B3_4"/>
    <property type="match status" value="1"/>
</dbReference>
<dbReference type="SMART" id="SM00874">
    <property type="entry name" value="B5"/>
    <property type="match status" value="1"/>
</dbReference>
<dbReference type="CDD" id="cd00769">
    <property type="entry name" value="PheRS_beta_core"/>
    <property type="match status" value="1"/>
</dbReference>
<comment type="subunit">
    <text evidence="3 15">Tetramer of two alpha and two beta subunits.</text>
</comment>
<dbReference type="InterPro" id="IPR033714">
    <property type="entry name" value="tRNA_bind_bactPheRS"/>
</dbReference>
<dbReference type="NCBIfam" id="NF045760">
    <property type="entry name" value="YtpR"/>
    <property type="match status" value="1"/>
</dbReference>
<keyword evidence="10 15" id="KW-0460">Magnesium</keyword>
<dbReference type="STRING" id="1409788.NC99_43990"/>
<dbReference type="InterPro" id="IPR045864">
    <property type="entry name" value="aa-tRNA-synth_II/BPL/LPL"/>
</dbReference>
<evidence type="ECO:0000313" key="20">
    <source>
        <dbReference type="EMBL" id="KOH42785.1"/>
    </source>
</evidence>
<dbReference type="PATRIC" id="fig|1409788.3.peg.4492"/>
<keyword evidence="4 15" id="KW-0963">Cytoplasm</keyword>
<dbReference type="GO" id="GO:0006432">
    <property type="term" value="P:phenylalanyl-tRNA aminoacylation"/>
    <property type="evidence" value="ECO:0007669"/>
    <property type="project" value="UniProtKB-UniRule"/>
</dbReference>
<dbReference type="OrthoDB" id="9805455at2"/>
<feature type="binding site" evidence="15">
    <location>
        <position position="475"/>
    </location>
    <ligand>
        <name>Mg(2+)</name>
        <dbReference type="ChEBI" id="CHEBI:18420"/>
        <note>shared with alpha subunit</note>
    </ligand>
</feature>
<dbReference type="Pfam" id="PF03484">
    <property type="entry name" value="B5"/>
    <property type="match status" value="1"/>
</dbReference>
<dbReference type="InterPro" id="IPR020825">
    <property type="entry name" value="Phe-tRNA_synthase-like_B3/B4"/>
</dbReference>
<dbReference type="InterPro" id="IPR005146">
    <property type="entry name" value="B3/B4_tRNA-bd"/>
</dbReference>
<dbReference type="PROSITE" id="PS50886">
    <property type="entry name" value="TRBD"/>
    <property type="match status" value="1"/>
</dbReference>
<dbReference type="Pfam" id="PF01588">
    <property type="entry name" value="tRNA_bind"/>
    <property type="match status" value="1"/>
</dbReference>
<dbReference type="FunFam" id="3.50.40.10:FF:000001">
    <property type="entry name" value="Phenylalanine--tRNA ligase beta subunit"/>
    <property type="match status" value="1"/>
</dbReference>
<dbReference type="Gene3D" id="2.40.50.140">
    <property type="entry name" value="Nucleic acid-binding proteins"/>
    <property type="match status" value="1"/>
</dbReference>
<dbReference type="GO" id="GO:0005524">
    <property type="term" value="F:ATP binding"/>
    <property type="evidence" value="ECO:0007669"/>
    <property type="project" value="UniProtKB-UniRule"/>
</dbReference>
<dbReference type="SUPFAM" id="SSF54991">
    <property type="entry name" value="Anticodon-binding domain of PheRS"/>
    <property type="match status" value="1"/>
</dbReference>
<name>A0A0L8V2Q8_9BACT</name>
<comment type="catalytic activity">
    <reaction evidence="14 15">
        <text>tRNA(Phe) + L-phenylalanine + ATP = L-phenylalanyl-tRNA(Phe) + AMP + diphosphate + H(+)</text>
        <dbReference type="Rhea" id="RHEA:19413"/>
        <dbReference type="Rhea" id="RHEA-COMP:9668"/>
        <dbReference type="Rhea" id="RHEA-COMP:9699"/>
        <dbReference type="ChEBI" id="CHEBI:15378"/>
        <dbReference type="ChEBI" id="CHEBI:30616"/>
        <dbReference type="ChEBI" id="CHEBI:33019"/>
        <dbReference type="ChEBI" id="CHEBI:58095"/>
        <dbReference type="ChEBI" id="CHEBI:78442"/>
        <dbReference type="ChEBI" id="CHEBI:78531"/>
        <dbReference type="ChEBI" id="CHEBI:456215"/>
        <dbReference type="EC" id="6.1.1.20"/>
    </reaction>
</comment>
<dbReference type="GO" id="GO:0000287">
    <property type="term" value="F:magnesium ion binding"/>
    <property type="evidence" value="ECO:0007669"/>
    <property type="project" value="UniProtKB-UniRule"/>
</dbReference>
<dbReference type="FunFam" id="2.40.50.140:FF:000045">
    <property type="entry name" value="Phenylalanine--tRNA ligase beta subunit"/>
    <property type="match status" value="1"/>
</dbReference>
<dbReference type="GO" id="GO:0000049">
    <property type="term" value="F:tRNA binding"/>
    <property type="evidence" value="ECO:0007669"/>
    <property type="project" value="UniProtKB-UniRule"/>
</dbReference>
<comment type="similarity">
    <text evidence="2 15">Belongs to the phenylalanyl-tRNA synthetase beta subunit family. Type 1 subfamily.</text>
</comment>
<dbReference type="InterPro" id="IPR045060">
    <property type="entry name" value="Phe-tRNA-ligase_IIc_bsu"/>
</dbReference>
<keyword evidence="13 15" id="KW-0030">Aminoacyl-tRNA synthetase</keyword>
<reference evidence="21" key="1">
    <citation type="submission" date="2015-07" db="EMBL/GenBank/DDBJ databases">
        <title>Genome sequencing of Sunxiuqinia dokdonensis strain SK.</title>
        <authorList>
            <person name="Ahn S."/>
            <person name="Kim B.-C."/>
        </authorList>
    </citation>
    <scope>NUCLEOTIDE SEQUENCE [LARGE SCALE GENOMIC DNA]</scope>
    <source>
        <strain evidence="21">SK</strain>
    </source>
</reference>
<dbReference type="SUPFAM" id="SSF56037">
    <property type="entry name" value="PheT/TilS domain"/>
    <property type="match status" value="1"/>
</dbReference>
<evidence type="ECO:0000259" key="17">
    <source>
        <dbReference type="PROSITE" id="PS50886"/>
    </source>
</evidence>
<evidence type="ECO:0000256" key="9">
    <source>
        <dbReference type="ARBA" id="ARBA00022840"/>
    </source>
</evidence>
<dbReference type="GO" id="GO:0009328">
    <property type="term" value="C:phenylalanine-tRNA ligase complex"/>
    <property type="evidence" value="ECO:0007669"/>
    <property type="project" value="TreeGrafter"/>
</dbReference>
<dbReference type="InterPro" id="IPR002547">
    <property type="entry name" value="tRNA-bd_dom"/>
</dbReference>
<dbReference type="InterPro" id="IPR005147">
    <property type="entry name" value="tRNA_synthase_B5-dom"/>
</dbReference>
<dbReference type="InterPro" id="IPR012340">
    <property type="entry name" value="NA-bd_OB-fold"/>
</dbReference>
<keyword evidence="6 15" id="KW-0436">Ligase</keyword>
<feature type="binding site" evidence="15">
    <location>
        <position position="466"/>
    </location>
    <ligand>
        <name>Mg(2+)</name>
        <dbReference type="ChEBI" id="CHEBI:18420"/>
        <note>shared with alpha subunit</note>
    </ligand>
</feature>
<evidence type="ECO:0000256" key="2">
    <source>
        <dbReference type="ARBA" id="ARBA00008653"/>
    </source>
</evidence>
<dbReference type="InterPro" id="IPR009061">
    <property type="entry name" value="DNA-bd_dom_put_sf"/>
</dbReference>
<dbReference type="EMBL" id="LGIA01000211">
    <property type="protein sequence ID" value="KOH42785.1"/>
    <property type="molecule type" value="Genomic_DNA"/>
</dbReference>
<dbReference type="Pfam" id="PF17759">
    <property type="entry name" value="tRNA_synthFbeta"/>
    <property type="match status" value="1"/>
</dbReference>
<dbReference type="PANTHER" id="PTHR10947:SF0">
    <property type="entry name" value="PHENYLALANINE--TRNA LIGASE BETA SUBUNIT"/>
    <property type="match status" value="1"/>
</dbReference>
<dbReference type="AlphaFoldDB" id="A0A0L8V2Q8"/>
<dbReference type="FunFam" id="3.30.70.380:FF:000001">
    <property type="entry name" value="Phenylalanine--tRNA ligase beta subunit"/>
    <property type="match status" value="1"/>
</dbReference>
<evidence type="ECO:0000256" key="13">
    <source>
        <dbReference type="ARBA" id="ARBA00023146"/>
    </source>
</evidence>
<comment type="caution">
    <text evidence="20">The sequence shown here is derived from an EMBL/GenBank/DDBJ whole genome shotgun (WGS) entry which is preliminary data.</text>
</comment>
<dbReference type="Proteomes" id="UP000036958">
    <property type="component" value="Unassembled WGS sequence"/>
</dbReference>
<feature type="binding site" evidence="15">
    <location>
        <position position="476"/>
    </location>
    <ligand>
        <name>Mg(2+)</name>
        <dbReference type="ChEBI" id="CHEBI:18420"/>
        <note>shared with alpha subunit</note>
    </ligand>
</feature>
<dbReference type="GO" id="GO:0004826">
    <property type="term" value="F:phenylalanine-tRNA ligase activity"/>
    <property type="evidence" value="ECO:0007669"/>
    <property type="project" value="UniProtKB-UniRule"/>
</dbReference>
<dbReference type="Gene3D" id="3.30.70.380">
    <property type="entry name" value="Ferrodoxin-fold anticodon-binding domain"/>
    <property type="match status" value="1"/>
</dbReference>
<keyword evidence="12 15" id="KW-0648">Protein biosynthesis</keyword>